<dbReference type="AlphaFoldDB" id="X1SLS6"/>
<sequence length="41" mass="4568">QAELAEDRGWIVLELDGEEKDIEAGITWAISMGVRVEPVNK</sequence>
<name>X1SLS6_9ZZZZ</name>
<dbReference type="EMBL" id="BARW01018015">
    <property type="protein sequence ID" value="GAI93982.1"/>
    <property type="molecule type" value="Genomic_DNA"/>
</dbReference>
<feature type="non-terminal residue" evidence="2">
    <location>
        <position position="1"/>
    </location>
</feature>
<evidence type="ECO:0000313" key="2">
    <source>
        <dbReference type="EMBL" id="GAI93982.1"/>
    </source>
</evidence>
<proteinExistence type="predicted"/>
<dbReference type="Pfam" id="PF09383">
    <property type="entry name" value="NIL"/>
    <property type="match status" value="1"/>
</dbReference>
<gene>
    <name evidence="2" type="ORF">S12H4_30942</name>
</gene>
<feature type="domain" description="NIL" evidence="1">
    <location>
        <begin position="7"/>
        <end position="37"/>
    </location>
</feature>
<organism evidence="2">
    <name type="scientific">marine sediment metagenome</name>
    <dbReference type="NCBI Taxonomy" id="412755"/>
    <lineage>
        <taxon>unclassified sequences</taxon>
        <taxon>metagenomes</taxon>
        <taxon>ecological metagenomes</taxon>
    </lineage>
</organism>
<evidence type="ECO:0000259" key="1">
    <source>
        <dbReference type="Pfam" id="PF09383"/>
    </source>
</evidence>
<comment type="caution">
    <text evidence="2">The sequence shown here is derived from an EMBL/GenBank/DDBJ whole genome shotgun (WGS) entry which is preliminary data.</text>
</comment>
<protein>
    <recommendedName>
        <fullName evidence="1">NIL domain-containing protein</fullName>
    </recommendedName>
</protein>
<accession>X1SLS6</accession>
<reference evidence="2" key="1">
    <citation type="journal article" date="2014" name="Front. Microbiol.">
        <title>High frequency of phylogenetically diverse reductive dehalogenase-homologous genes in deep subseafloor sedimentary metagenomes.</title>
        <authorList>
            <person name="Kawai M."/>
            <person name="Futagami T."/>
            <person name="Toyoda A."/>
            <person name="Takaki Y."/>
            <person name="Nishi S."/>
            <person name="Hori S."/>
            <person name="Arai W."/>
            <person name="Tsubouchi T."/>
            <person name="Morono Y."/>
            <person name="Uchiyama I."/>
            <person name="Ito T."/>
            <person name="Fujiyama A."/>
            <person name="Inagaki F."/>
            <person name="Takami H."/>
        </authorList>
    </citation>
    <scope>NUCLEOTIDE SEQUENCE</scope>
    <source>
        <strain evidence="2">Expedition CK06-06</strain>
    </source>
</reference>
<dbReference type="InterPro" id="IPR018449">
    <property type="entry name" value="NIL_domain"/>
</dbReference>